<dbReference type="GO" id="GO:0007165">
    <property type="term" value="P:signal transduction"/>
    <property type="evidence" value="ECO:0007669"/>
    <property type="project" value="TreeGrafter"/>
</dbReference>
<keyword evidence="8" id="KW-1185">Reference proteome</keyword>
<feature type="binding site" evidence="5">
    <location>
        <position position="95"/>
    </location>
    <ligand>
        <name>Mg(2+)</name>
        <dbReference type="ChEBI" id="CHEBI:18420"/>
        <label>1</label>
        <note>catalytic</note>
    </ligand>
</feature>
<organism evidence="7 8">
    <name type="scientific">Thermocatellispora tengchongensis</name>
    <dbReference type="NCBI Taxonomy" id="1073253"/>
    <lineage>
        <taxon>Bacteria</taxon>
        <taxon>Bacillati</taxon>
        <taxon>Actinomycetota</taxon>
        <taxon>Actinomycetes</taxon>
        <taxon>Streptosporangiales</taxon>
        <taxon>Streptosporangiaceae</taxon>
        <taxon>Thermocatellispora</taxon>
    </lineage>
</organism>
<feature type="binding site" evidence="5">
    <location>
        <position position="71"/>
    </location>
    <ligand>
        <name>Mg(2+)</name>
        <dbReference type="ChEBI" id="CHEBI:18420"/>
        <label>1</label>
        <note>catalytic</note>
    </ligand>
</feature>
<dbReference type="GO" id="GO:0008934">
    <property type="term" value="F:inositol monophosphate 1-phosphatase activity"/>
    <property type="evidence" value="ECO:0007669"/>
    <property type="project" value="InterPro"/>
</dbReference>
<evidence type="ECO:0000256" key="3">
    <source>
        <dbReference type="ARBA" id="ARBA00022723"/>
    </source>
</evidence>
<dbReference type="Gene3D" id="3.30.540.10">
    <property type="entry name" value="Fructose-1,6-Bisphosphatase, subunit A, domain 1"/>
    <property type="match status" value="1"/>
</dbReference>
<name>A0A840P6X2_9ACTN</name>
<comment type="cofactor">
    <cofactor evidence="2 5 6">
        <name>Mg(2+)</name>
        <dbReference type="ChEBI" id="CHEBI:18420"/>
    </cofactor>
</comment>
<comment type="catalytic activity">
    <reaction evidence="1 6">
        <text>a myo-inositol phosphate + H2O = myo-inositol + phosphate</text>
        <dbReference type="Rhea" id="RHEA:24056"/>
        <dbReference type="ChEBI" id="CHEBI:15377"/>
        <dbReference type="ChEBI" id="CHEBI:17268"/>
        <dbReference type="ChEBI" id="CHEBI:43474"/>
        <dbReference type="ChEBI" id="CHEBI:84139"/>
        <dbReference type="EC" id="3.1.3.25"/>
    </reaction>
</comment>
<dbReference type="InterPro" id="IPR000760">
    <property type="entry name" value="Inositol_monophosphatase-like"/>
</dbReference>
<protein>
    <recommendedName>
        <fullName evidence="6">Inositol-1-monophosphatase</fullName>
        <ecNumber evidence="6">3.1.3.25</ecNumber>
    </recommendedName>
</protein>
<evidence type="ECO:0000313" key="8">
    <source>
        <dbReference type="Proteomes" id="UP000578449"/>
    </source>
</evidence>
<dbReference type="Proteomes" id="UP000578449">
    <property type="component" value="Unassembled WGS sequence"/>
</dbReference>
<feature type="binding site" evidence="5">
    <location>
        <position position="94"/>
    </location>
    <ligand>
        <name>Mg(2+)</name>
        <dbReference type="ChEBI" id="CHEBI:18420"/>
        <label>1</label>
        <note>catalytic</note>
    </ligand>
</feature>
<feature type="binding site" evidence="5">
    <location>
        <position position="92"/>
    </location>
    <ligand>
        <name>Mg(2+)</name>
        <dbReference type="ChEBI" id="CHEBI:18420"/>
        <label>1</label>
        <note>catalytic</note>
    </ligand>
</feature>
<dbReference type="EC" id="3.1.3.25" evidence="6"/>
<accession>A0A840P6X2</accession>
<dbReference type="GO" id="GO:0006020">
    <property type="term" value="P:inositol metabolic process"/>
    <property type="evidence" value="ECO:0007669"/>
    <property type="project" value="TreeGrafter"/>
</dbReference>
<proteinExistence type="inferred from homology"/>
<dbReference type="AlphaFoldDB" id="A0A840P6X2"/>
<keyword evidence="6 7" id="KW-0378">Hydrolase</keyword>
<sequence>MDVRDSEELAEIALAAARAVSGPLRSAFRSRPQVRTKRDFHDPVTEHDRAAEAAIREVLAERSPGSLVIGEEEGARTAGDGPARGRVRWYVDPIDGTANFAAGVPFFCVSIAAAIGEEVVAGVVLDPVRGDEFTASLAGAYCNGVPMRSAGAVRDREAMLLTSYPTPRDLAAEGEEALTRFGRLVTSFAALRRPGSAALKLAHVAAGWADAAFGLGASPWDVAAGSLLVTRAGGVYVPLSGSVFTVGGYLAHVAGFDMAGSALQEVVTASTRPAR</sequence>
<dbReference type="PANTHER" id="PTHR20854">
    <property type="entry name" value="INOSITOL MONOPHOSPHATASE"/>
    <property type="match status" value="1"/>
</dbReference>
<dbReference type="PRINTS" id="PR00377">
    <property type="entry name" value="IMPHPHTASES"/>
</dbReference>
<feature type="binding site" evidence="5">
    <location>
        <position position="221"/>
    </location>
    <ligand>
        <name>Mg(2+)</name>
        <dbReference type="ChEBI" id="CHEBI:18420"/>
        <label>1</label>
        <note>catalytic</note>
    </ligand>
</feature>
<dbReference type="Gene3D" id="3.40.190.80">
    <property type="match status" value="1"/>
</dbReference>
<dbReference type="EMBL" id="JACHGN010000016">
    <property type="protein sequence ID" value="MBB5137084.1"/>
    <property type="molecule type" value="Genomic_DNA"/>
</dbReference>
<dbReference type="CDD" id="cd01639">
    <property type="entry name" value="IMPase"/>
    <property type="match status" value="1"/>
</dbReference>
<dbReference type="GO" id="GO:0046872">
    <property type="term" value="F:metal ion binding"/>
    <property type="evidence" value="ECO:0007669"/>
    <property type="project" value="UniProtKB-KW"/>
</dbReference>
<dbReference type="PROSITE" id="PS00630">
    <property type="entry name" value="IMP_2"/>
    <property type="match status" value="1"/>
</dbReference>
<dbReference type="InterPro" id="IPR020550">
    <property type="entry name" value="Inositol_monophosphatase_CS"/>
</dbReference>
<dbReference type="PANTHER" id="PTHR20854:SF4">
    <property type="entry name" value="INOSITOL-1-MONOPHOSPHATASE-RELATED"/>
    <property type="match status" value="1"/>
</dbReference>
<gene>
    <name evidence="7" type="ORF">HNP84_006836</name>
</gene>
<evidence type="ECO:0000256" key="4">
    <source>
        <dbReference type="ARBA" id="ARBA00022842"/>
    </source>
</evidence>
<dbReference type="Pfam" id="PF00459">
    <property type="entry name" value="Inositol_P"/>
    <property type="match status" value="1"/>
</dbReference>
<keyword evidence="3 5" id="KW-0479">Metal-binding</keyword>
<comment type="similarity">
    <text evidence="6">Belongs to the inositol monophosphatase superfamily.</text>
</comment>
<evidence type="ECO:0000256" key="2">
    <source>
        <dbReference type="ARBA" id="ARBA00001946"/>
    </source>
</evidence>
<comment type="caution">
    <text evidence="7">The sequence shown here is derived from an EMBL/GenBank/DDBJ whole genome shotgun (WGS) entry which is preliminary data.</text>
</comment>
<evidence type="ECO:0000256" key="1">
    <source>
        <dbReference type="ARBA" id="ARBA00001033"/>
    </source>
</evidence>
<dbReference type="SUPFAM" id="SSF56655">
    <property type="entry name" value="Carbohydrate phosphatase"/>
    <property type="match status" value="1"/>
</dbReference>
<dbReference type="InterPro" id="IPR033942">
    <property type="entry name" value="IMPase"/>
</dbReference>
<evidence type="ECO:0000313" key="7">
    <source>
        <dbReference type="EMBL" id="MBB5137084.1"/>
    </source>
</evidence>
<keyword evidence="4 5" id="KW-0460">Magnesium</keyword>
<evidence type="ECO:0000256" key="6">
    <source>
        <dbReference type="RuleBase" id="RU364068"/>
    </source>
</evidence>
<evidence type="ECO:0000256" key="5">
    <source>
        <dbReference type="PIRSR" id="PIRSR600760-2"/>
    </source>
</evidence>
<reference evidence="7 8" key="1">
    <citation type="submission" date="2020-08" db="EMBL/GenBank/DDBJ databases">
        <title>Genomic Encyclopedia of Type Strains, Phase IV (KMG-IV): sequencing the most valuable type-strain genomes for metagenomic binning, comparative biology and taxonomic classification.</title>
        <authorList>
            <person name="Goeker M."/>
        </authorList>
    </citation>
    <scope>NUCLEOTIDE SEQUENCE [LARGE SCALE GENOMIC DNA]</scope>
    <source>
        <strain evidence="7 8">DSM 45615</strain>
    </source>
</reference>
<dbReference type="RefSeq" id="WP_185053916.1">
    <property type="nucleotide sequence ID" value="NZ_BAABIX010000020.1"/>
</dbReference>
<dbReference type="GO" id="GO:0046854">
    <property type="term" value="P:phosphatidylinositol phosphate biosynthetic process"/>
    <property type="evidence" value="ECO:0007669"/>
    <property type="project" value="InterPro"/>
</dbReference>